<name>G6E8K1_9SPHN</name>
<proteinExistence type="predicted"/>
<evidence type="ECO:0000256" key="1">
    <source>
        <dbReference type="SAM" id="Phobius"/>
    </source>
</evidence>
<protein>
    <recommendedName>
        <fullName evidence="4">Transmembrane protein</fullName>
    </recommendedName>
</protein>
<gene>
    <name evidence="2" type="ORF">NSU_0672</name>
</gene>
<keyword evidence="1" id="KW-1133">Transmembrane helix</keyword>
<keyword evidence="1" id="KW-0472">Membrane</keyword>
<dbReference type="eggNOG" id="ENOG503187Z">
    <property type="taxonomic scope" value="Bacteria"/>
</dbReference>
<reference evidence="2 3" key="1">
    <citation type="journal article" date="2012" name="J. Bacteriol.">
        <title>Genome sequence of benzo(a)pyrene-degrading bacterium Novosphingobium pentaromativorans US6-1.</title>
        <authorList>
            <person name="Luo Y.R."/>
            <person name="Kang S.G."/>
            <person name="Kim S.J."/>
            <person name="Kim M.R."/>
            <person name="Li N."/>
            <person name="Lee J.H."/>
            <person name="Kwon K.K."/>
        </authorList>
    </citation>
    <scope>NUCLEOTIDE SEQUENCE [LARGE SCALE GENOMIC DNA]</scope>
    <source>
        <strain evidence="2 3">US6-1</strain>
    </source>
</reference>
<evidence type="ECO:0008006" key="4">
    <source>
        <dbReference type="Google" id="ProtNLM"/>
    </source>
</evidence>
<dbReference type="RefSeq" id="WP_007011588.1">
    <property type="nucleotide sequence ID" value="NZ_AGFM01000009.1"/>
</dbReference>
<keyword evidence="3" id="KW-1185">Reference proteome</keyword>
<comment type="caution">
    <text evidence="2">The sequence shown here is derived from an EMBL/GenBank/DDBJ whole genome shotgun (WGS) entry which is preliminary data.</text>
</comment>
<accession>G6E8K1</accession>
<evidence type="ECO:0000313" key="3">
    <source>
        <dbReference type="Proteomes" id="UP000004030"/>
    </source>
</evidence>
<dbReference type="KEGG" id="npn:JI59_16755"/>
<sequence length="69" mass="7508">MSERDPAAARFAVIQIVRLLGVAFVVCGILIANGAYPLPSWLGYILIAVGLADTFIVPKVLARKWRTPK</sequence>
<dbReference type="Proteomes" id="UP000004030">
    <property type="component" value="Unassembled WGS sequence"/>
</dbReference>
<feature type="transmembrane region" description="Helical" evidence="1">
    <location>
        <begin position="41"/>
        <end position="62"/>
    </location>
</feature>
<evidence type="ECO:0000313" key="2">
    <source>
        <dbReference type="EMBL" id="EHJ62075.1"/>
    </source>
</evidence>
<dbReference type="PATRIC" id="fig|1088721.3.peg.664"/>
<dbReference type="EMBL" id="AGFM01000009">
    <property type="protein sequence ID" value="EHJ62075.1"/>
    <property type="molecule type" value="Genomic_DNA"/>
</dbReference>
<feature type="transmembrane region" description="Helical" evidence="1">
    <location>
        <begin position="12"/>
        <end position="35"/>
    </location>
</feature>
<keyword evidence="1" id="KW-0812">Transmembrane</keyword>
<dbReference type="AlphaFoldDB" id="G6E8K1"/>
<organism evidence="2 3">
    <name type="scientific">Novosphingobium pentaromativorans US6-1</name>
    <dbReference type="NCBI Taxonomy" id="1088721"/>
    <lineage>
        <taxon>Bacteria</taxon>
        <taxon>Pseudomonadati</taxon>
        <taxon>Pseudomonadota</taxon>
        <taxon>Alphaproteobacteria</taxon>
        <taxon>Sphingomonadales</taxon>
        <taxon>Sphingomonadaceae</taxon>
        <taxon>Novosphingobium</taxon>
    </lineage>
</organism>
<dbReference type="OrthoDB" id="7410112at2"/>
<dbReference type="STRING" id="1088721.JI59_16755"/>